<evidence type="ECO:0000256" key="10">
    <source>
        <dbReference type="ARBA" id="ARBA00022777"/>
    </source>
</evidence>
<keyword evidence="7" id="KW-0808">Transferase</keyword>
<dbReference type="InterPro" id="IPR005467">
    <property type="entry name" value="His_kinase_dom"/>
</dbReference>
<dbReference type="SUPFAM" id="SSF158472">
    <property type="entry name" value="HAMP domain-like"/>
    <property type="match status" value="1"/>
</dbReference>
<evidence type="ECO:0000256" key="14">
    <source>
        <dbReference type="ARBA" id="ARBA00023136"/>
    </source>
</evidence>
<evidence type="ECO:0000256" key="9">
    <source>
        <dbReference type="ARBA" id="ARBA00022741"/>
    </source>
</evidence>
<evidence type="ECO:0000313" key="18">
    <source>
        <dbReference type="EMBL" id="MFC3579568.1"/>
    </source>
</evidence>
<keyword evidence="13" id="KW-0902">Two-component regulatory system</keyword>
<dbReference type="RefSeq" id="WP_261293532.1">
    <property type="nucleotide sequence ID" value="NZ_JANQBK010000003.1"/>
</dbReference>
<dbReference type="GO" id="GO:0005524">
    <property type="term" value="F:ATP binding"/>
    <property type="evidence" value="ECO:0007669"/>
    <property type="project" value="UniProtKB-KW"/>
</dbReference>
<evidence type="ECO:0000256" key="12">
    <source>
        <dbReference type="ARBA" id="ARBA00022989"/>
    </source>
</evidence>
<dbReference type="Pfam" id="PF00672">
    <property type="entry name" value="HAMP"/>
    <property type="match status" value="1"/>
</dbReference>
<keyword evidence="6" id="KW-0597">Phosphoprotein</keyword>
<dbReference type="SUPFAM" id="SSF55874">
    <property type="entry name" value="ATPase domain of HSP90 chaperone/DNA topoisomerase II/histidine kinase"/>
    <property type="match status" value="1"/>
</dbReference>
<evidence type="ECO:0000256" key="6">
    <source>
        <dbReference type="ARBA" id="ARBA00022553"/>
    </source>
</evidence>
<dbReference type="CDD" id="cd00075">
    <property type="entry name" value="HATPase"/>
    <property type="match status" value="1"/>
</dbReference>
<keyword evidence="4" id="KW-1003">Cell membrane</keyword>
<dbReference type="SMART" id="SM00304">
    <property type="entry name" value="HAMP"/>
    <property type="match status" value="2"/>
</dbReference>
<accession>A0ABV7SSV2</accession>
<keyword evidence="10" id="KW-0418">Kinase</keyword>
<comment type="catalytic activity">
    <reaction evidence="1">
        <text>ATP + protein L-histidine = ADP + protein N-phospho-L-histidine.</text>
        <dbReference type="EC" id="2.7.13.3"/>
    </reaction>
</comment>
<evidence type="ECO:0000256" key="11">
    <source>
        <dbReference type="ARBA" id="ARBA00022840"/>
    </source>
</evidence>
<organism evidence="18 19">
    <name type="scientific">Sphingomonas hylomeconis</name>
    <dbReference type="NCBI Taxonomy" id="1395958"/>
    <lineage>
        <taxon>Bacteria</taxon>
        <taxon>Pseudomonadati</taxon>
        <taxon>Pseudomonadota</taxon>
        <taxon>Alphaproteobacteria</taxon>
        <taxon>Sphingomonadales</taxon>
        <taxon>Sphingomonadaceae</taxon>
        <taxon>Sphingomonas</taxon>
    </lineage>
</organism>
<evidence type="ECO:0000256" key="13">
    <source>
        <dbReference type="ARBA" id="ARBA00023012"/>
    </source>
</evidence>
<dbReference type="InterPro" id="IPR004358">
    <property type="entry name" value="Sig_transdc_His_kin-like_C"/>
</dbReference>
<dbReference type="EMBL" id="JBHRXP010000002">
    <property type="protein sequence ID" value="MFC3579568.1"/>
    <property type="molecule type" value="Genomic_DNA"/>
</dbReference>
<evidence type="ECO:0000256" key="5">
    <source>
        <dbReference type="ARBA" id="ARBA00022519"/>
    </source>
</evidence>
<comment type="subcellular location">
    <subcellularLocation>
        <location evidence="2">Cell inner membrane</location>
        <topology evidence="2">Multi-pass membrane protein</topology>
    </subcellularLocation>
</comment>
<evidence type="ECO:0000313" key="19">
    <source>
        <dbReference type="Proteomes" id="UP001595713"/>
    </source>
</evidence>
<dbReference type="PROSITE" id="PS50109">
    <property type="entry name" value="HIS_KIN"/>
    <property type="match status" value="1"/>
</dbReference>
<sequence>MKGLVAPSIGIVGRIVAILLITLLLEFGVSTLLYERASRFAVREDEAHRLAEHLVISRKLVADEEPRGRAEMAAELTTDRYALRWQQALPPPPPIAPALDEMREQVVAWEPSLAAADLRLQLTSPGRNPFVTGGLRLPDGSWLYFRTIEPLVTVNLAVERILLTLIPAMGLMGLGILLVRRMLFPLRRLAAAAEEFGHSGAGGAVPESGPGEVRRMTGAFNRMQERITRLIAEQAQALAAVGHDMRTPLARLKLRSDAIREPELRQSVAQDVAEMEAMIASLLAFLGGDEEPEQPVRSDLAVLCATIVDHLSDAGHDATYVGPDHLDLVLRPMALRRAINNLTDNAARYGDHVWLRLSQDADGVKIVVEDDGPGIPEEDFARVLEPFVRLDDARQRDTVGFGLGLAIVARTVEAQGGTLALSTRDGGGLCATIRLAAVPPPGKV</sequence>
<feature type="transmembrane region" description="Helical" evidence="15">
    <location>
        <begin position="161"/>
        <end position="179"/>
    </location>
</feature>
<dbReference type="InterPro" id="IPR003594">
    <property type="entry name" value="HATPase_dom"/>
</dbReference>
<dbReference type="Proteomes" id="UP001595713">
    <property type="component" value="Unassembled WGS sequence"/>
</dbReference>
<keyword evidence="8 15" id="KW-0812">Transmembrane</keyword>
<dbReference type="InterPro" id="IPR003661">
    <property type="entry name" value="HisK_dim/P_dom"/>
</dbReference>
<evidence type="ECO:0000256" key="7">
    <source>
        <dbReference type="ARBA" id="ARBA00022679"/>
    </source>
</evidence>
<dbReference type="SUPFAM" id="SSF47384">
    <property type="entry name" value="Homodimeric domain of signal transducing histidine kinase"/>
    <property type="match status" value="1"/>
</dbReference>
<keyword evidence="11 18" id="KW-0067">ATP-binding</keyword>
<gene>
    <name evidence="18" type="ORF">ACFONA_05270</name>
</gene>
<comment type="caution">
    <text evidence="18">The sequence shown here is derived from an EMBL/GenBank/DDBJ whole genome shotgun (WGS) entry which is preliminary data.</text>
</comment>
<keyword evidence="5" id="KW-0997">Cell inner membrane</keyword>
<dbReference type="EC" id="2.7.13.3" evidence="3"/>
<proteinExistence type="predicted"/>
<evidence type="ECO:0000256" key="4">
    <source>
        <dbReference type="ARBA" id="ARBA00022475"/>
    </source>
</evidence>
<keyword evidence="12 15" id="KW-1133">Transmembrane helix</keyword>
<dbReference type="SMART" id="SM00387">
    <property type="entry name" value="HATPase_c"/>
    <property type="match status" value="1"/>
</dbReference>
<protein>
    <recommendedName>
        <fullName evidence="3">histidine kinase</fullName>
        <ecNumber evidence="3">2.7.13.3</ecNumber>
    </recommendedName>
</protein>
<evidence type="ECO:0000259" key="16">
    <source>
        <dbReference type="PROSITE" id="PS50109"/>
    </source>
</evidence>
<dbReference type="InterPro" id="IPR003660">
    <property type="entry name" value="HAMP_dom"/>
</dbReference>
<dbReference type="PROSITE" id="PS50885">
    <property type="entry name" value="HAMP"/>
    <property type="match status" value="1"/>
</dbReference>
<dbReference type="PANTHER" id="PTHR44936">
    <property type="entry name" value="SENSOR PROTEIN CREC"/>
    <property type="match status" value="1"/>
</dbReference>
<dbReference type="SMART" id="SM00388">
    <property type="entry name" value="HisKA"/>
    <property type="match status" value="1"/>
</dbReference>
<dbReference type="InterPro" id="IPR036097">
    <property type="entry name" value="HisK_dim/P_sf"/>
</dbReference>
<evidence type="ECO:0000256" key="3">
    <source>
        <dbReference type="ARBA" id="ARBA00012438"/>
    </source>
</evidence>
<dbReference type="InterPro" id="IPR050980">
    <property type="entry name" value="2C_sensor_his_kinase"/>
</dbReference>
<dbReference type="Pfam" id="PF02518">
    <property type="entry name" value="HATPase_c"/>
    <property type="match status" value="1"/>
</dbReference>
<evidence type="ECO:0000259" key="17">
    <source>
        <dbReference type="PROSITE" id="PS50885"/>
    </source>
</evidence>
<evidence type="ECO:0000256" key="1">
    <source>
        <dbReference type="ARBA" id="ARBA00000085"/>
    </source>
</evidence>
<dbReference type="Gene3D" id="1.10.287.130">
    <property type="match status" value="1"/>
</dbReference>
<feature type="domain" description="Histidine kinase" evidence="16">
    <location>
        <begin position="240"/>
        <end position="439"/>
    </location>
</feature>
<dbReference type="CDD" id="cd06225">
    <property type="entry name" value="HAMP"/>
    <property type="match status" value="1"/>
</dbReference>
<keyword evidence="14 15" id="KW-0472">Membrane</keyword>
<dbReference type="Gene3D" id="3.30.565.10">
    <property type="entry name" value="Histidine kinase-like ATPase, C-terminal domain"/>
    <property type="match status" value="1"/>
</dbReference>
<dbReference type="CDD" id="cd00082">
    <property type="entry name" value="HisKA"/>
    <property type="match status" value="1"/>
</dbReference>
<keyword evidence="9" id="KW-0547">Nucleotide-binding</keyword>
<feature type="domain" description="HAMP" evidence="17">
    <location>
        <begin position="180"/>
        <end position="232"/>
    </location>
</feature>
<dbReference type="InterPro" id="IPR036890">
    <property type="entry name" value="HATPase_C_sf"/>
</dbReference>
<feature type="transmembrane region" description="Helical" evidence="15">
    <location>
        <begin position="12"/>
        <end position="34"/>
    </location>
</feature>
<keyword evidence="19" id="KW-1185">Reference proteome</keyword>
<evidence type="ECO:0000256" key="2">
    <source>
        <dbReference type="ARBA" id="ARBA00004429"/>
    </source>
</evidence>
<reference evidence="19" key="1">
    <citation type="journal article" date="2019" name="Int. J. Syst. Evol. Microbiol.">
        <title>The Global Catalogue of Microorganisms (GCM) 10K type strain sequencing project: providing services to taxonomists for standard genome sequencing and annotation.</title>
        <authorList>
            <consortium name="The Broad Institute Genomics Platform"/>
            <consortium name="The Broad Institute Genome Sequencing Center for Infectious Disease"/>
            <person name="Wu L."/>
            <person name="Ma J."/>
        </authorList>
    </citation>
    <scope>NUCLEOTIDE SEQUENCE [LARGE SCALE GENOMIC DNA]</scope>
    <source>
        <strain evidence="19">KCTC 42739</strain>
    </source>
</reference>
<dbReference type="PRINTS" id="PR00344">
    <property type="entry name" value="BCTRLSENSOR"/>
</dbReference>
<name>A0ABV7SSV2_9SPHN</name>
<evidence type="ECO:0000256" key="15">
    <source>
        <dbReference type="SAM" id="Phobius"/>
    </source>
</evidence>
<dbReference type="PANTHER" id="PTHR44936:SF5">
    <property type="entry name" value="SENSOR HISTIDINE KINASE ENVZ"/>
    <property type="match status" value="1"/>
</dbReference>
<evidence type="ECO:0000256" key="8">
    <source>
        <dbReference type="ARBA" id="ARBA00022692"/>
    </source>
</evidence>